<evidence type="ECO:0000313" key="4">
    <source>
        <dbReference type="Proteomes" id="UP001732780"/>
    </source>
</evidence>
<organism evidence="4 5">
    <name type="scientific">Camelus bactrianus</name>
    <name type="common">Bactrian camel</name>
    <dbReference type="NCBI Taxonomy" id="9837"/>
    <lineage>
        <taxon>Eukaryota</taxon>
        <taxon>Metazoa</taxon>
        <taxon>Chordata</taxon>
        <taxon>Craniata</taxon>
        <taxon>Vertebrata</taxon>
        <taxon>Euteleostomi</taxon>
        <taxon>Mammalia</taxon>
        <taxon>Eutheria</taxon>
        <taxon>Laurasiatheria</taxon>
        <taxon>Artiodactyla</taxon>
        <taxon>Tylopoda</taxon>
        <taxon>Camelidae</taxon>
        <taxon>Camelus</taxon>
    </lineage>
</organism>
<dbReference type="InterPro" id="IPR012677">
    <property type="entry name" value="Nucleotide-bd_a/b_plait_sf"/>
</dbReference>
<evidence type="ECO:0000256" key="1">
    <source>
        <dbReference type="ARBA" id="ARBA00006700"/>
    </source>
</evidence>
<dbReference type="Pfam" id="PF00276">
    <property type="entry name" value="Ribosomal_L23"/>
    <property type="match status" value="1"/>
</dbReference>
<gene>
    <name evidence="5" type="primary">LOC105073070</name>
</gene>
<dbReference type="Pfam" id="PF03939">
    <property type="entry name" value="Ribosomal_L23eN"/>
    <property type="match status" value="1"/>
</dbReference>
<proteinExistence type="inferred from homology"/>
<dbReference type="RefSeq" id="XP_045376490.1">
    <property type="nucleotide sequence ID" value="XM_045520534.1"/>
</dbReference>
<dbReference type="FunFam" id="3.30.70.330:FF:000082">
    <property type="entry name" value="60S ribosomal protein L23a"/>
    <property type="match status" value="1"/>
</dbReference>
<dbReference type="GO" id="GO:0003735">
    <property type="term" value="F:structural constituent of ribosome"/>
    <property type="evidence" value="ECO:0007669"/>
    <property type="project" value="InterPro"/>
</dbReference>
<dbReference type="Gene3D" id="3.30.70.330">
    <property type="match status" value="1"/>
</dbReference>
<dbReference type="Proteomes" id="UP001732780">
    <property type="component" value="Chromosome 12"/>
</dbReference>
<keyword evidence="4" id="KW-1185">Reference proteome</keyword>
<sequence length="245" mass="27356">MEWKVKKAPAPPKAEAKAKALKAKIAVLKGLHSHKKKKKKERKKEKKIRKSPTFQQPKTLRLRRQLKYPQKSSRRRNKHDHYAIKFPLTTESDMKIEDNTFVFIVDVKANKHENKQSVKKLYDSDVAKVNTLIRPDGEKAYVRLDPDCHALDVANKTGIIYTESSPASVSFGTIRPILLDSAPPYASSLLSLVQSEFSSLVGSGSALVPSGPAPFRRDHALTTPLLPLALSGRLADPALLRPRPV</sequence>
<dbReference type="InterPro" id="IPR013025">
    <property type="entry name" value="Ribosomal_uL23-like"/>
</dbReference>
<comment type="similarity">
    <text evidence="1">Belongs to the universal ribosomal protein uL23 family.</text>
</comment>
<dbReference type="GO" id="GO:0044391">
    <property type="term" value="C:ribosomal subunit"/>
    <property type="evidence" value="ECO:0007669"/>
    <property type="project" value="UniProtKB-ARBA"/>
</dbReference>
<dbReference type="HAMAP" id="MF_01369_A">
    <property type="entry name" value="Ribosomal_uL23_A"/>
    <property type="match status" value="1"/>
</dbReference>
<name>A0A9W3GCM9_CAMBA</name>
<evidence type="ECO:0000256" key="2">
    <source>
        <dbReference type="ARBA" id="ARBA00022980"/>
    </source>
</evidence>
<accession>A0A9W3GCM9</accession>
<keyword evidence="3" id="KW-0687">Ribonucleoprotein</keyword>
<dbReference type="PANTHER" id="PTHR11620">
    <property type="entry name" value="60S RIBOSOMAL PROTEIN L23A"/>
    <property type="match status" value="1"/>
</dbReference>
<reference evidence="5" key="1">
    <citation type="submission" date="2025-08" db="UniProtKB">
        <authorList>
            <consortium name="RefSeq"/>
        </authorList>
    </citation>
    <scope>IDENTIFICATION</scope>
    <source>
        <tissue evidence="5">Blood</tissue>
    </source>
</reference>
<dbReference type="GO" id="GO:0006412">
    <property type="term" value="P:translation"/>
    <property type="evidence" value="ECO:0007669"/>
    <property type="project" value="InterPro"/>
</dbReference>
<dbReference type="SUPFAM" id="SSF54189">
    <property type="entry name" value="Ribosomal proteins S24e, L23 and L15e"/>
    <property type="match status" value="1"/>
</dbReference>
<dbReference type="InterPro" id="IPR012678">
    <property type="entry name" value="Ribosomal_uL23/eL15/eS24_sf"/>
</dbReference>
<keyword evidence="2" id="KW-0689">Ribosomal protein</keyword>
<evidence type="ECO:0000256" key="3">
    <source>
        <dbReference type="ARBA" id="ARBA00023274"/>
    </source>
</evidence>
<protein>
    <submittedName>
        <fullName evidence="5">LOW QUALITY PROTEIN: 60S ribosomal protein L23a-like</fullName>
    </submittedName>
</protein>
<dbReference type="AlphaFoldDB" id="A0A9W3GCM9"/>
<evidence type="ECO:0000313" key="5">
    <source>
        <dbReference type="RefSeq" id="XP_045376490.1"/>
    </source>
</evidence>
<dbReference type="InterPro" id="IPR005633">
    <property type="entry name" value="Ribosomal_uL23_N"/>
</dbReference>